<sequence>MLKSNRELQKEQVRLYDIEKKLVNVLPIVKEALNSLKVEELHLKSLALQGIMEKDTLAQTKPSTIDIGCSNELINKQKMDLDVDSWAKLQLDEFEDESD</sequence>
<gene>
    <name evidence="2" type="primary">LOC115624082</name>
</gene>
<dbReference type="InterPro" id="IPR029138">
    <property type="entry name" value="SNAPC5"/>
</dbReference>
<dbReference type="GO" id="GO:0006366">
    <property type="term" value="P:transcription by RNA polymerase II"/>
    <property type="evidence" value="ECO:0007669"/>
    <property type="project" value="InterPro"/>
</dbReference>
<name>A0A6J2THM0_DROLE</name>
<dbReference type="GO" id="GO:0005634">
    <property type="term" value="C:nucleus"/>
    <property type="evidence" value="ECO:0007669"/>
    <property type="project" value="InterPro"/>
</dbReference>
<evidence type="ECO:0000313" key="2">
    <source>
        <dbReference type="RefSeq" id="XP_030374532.1"/>
    </source>
</evidence>
<dbReference type="GO" id="GO:0006384">
    <property type="term" value="P:transcription initiation at RNA polymerase III promoter"/>
    <property type="evidence" value="ECO:0007669"/>
    <property type="project" value="InterPro"/>
</dbReference>
<dbReference type="RefSeq" id="XP_030374532.1">
    <property type="nucleotide sequence ID" value="XM_030518672.1"/>
</dbReference>
<organism evidence="1 2">
    <name type="scientific">Drosophila lebanonensis</name>
    <name type="common">Fruit fly</name>
    <name type="synonym">Scaptodrosophila lebanonensis</name>
    <dbReference type="NCBI Taxonomy" id="7225"/>
    <lineage>
        <taxon>Eukaryota</taxon>
        <taxon>Metazoa</taxon>
        <taxon>Ecdysozoa</taxon>
        <taxon>Arthropoda</taxon>
        <taxon>Hexapoda</taxon>
        <taxon>Insecta</taxon>
        <taxon>Pterygota</taxon>
        <taxon>Neoptera</taxon>
        <taxon>Endopterygota</taxon>
        <taxon>Diptera</taxon>
        <taxon>Brachycera</taxon>
        <taxon>Muscomorpha</taxon>
        <taxon>Ephydroidea</taxon>
        <taxon>Drosophilidae</taxon>
        <taxon>Scaptodrosophila</taxon>
    </lineage>
</organism>
<evidence type="ECO:0000313" key="1">
    <source>
        <dbReference type="Proteomes" id="UP000504634"/>
    </source>
</evidence>
<dbReference type="AlphaFoldDB" id="A0A6J2THM0"/>
<dbReference type="Pfam" id="PF15497">
    <property type="entry name" value="SNAPC5"/>
    <property type="match status" value="1"/>
</dbReference>
<dbReference type="GeneID" id="115624082"/>
<keyword evidence="1" id="KW-1185">Reference proteome</keyword>
<reference evidence="2" key="1">
    <citation type="submission" date="2025-08" db="UniProtKB">
        <authorList>
            <consortium name="RefSeq"/>
        </authorList>
    </citation>
    <scope>IDENTIFICATION</scope>
    <source>
        <strain evidence="2">11010-0011.00</strain>
        <tissue evidence="2">Whole body</tissue>
    </source>
</reference>
<protein>
    <submittedName>
        <fullName evidence="2">Uncharacterized protein LOC115624082</fullName>
    </submittedName>
</protein>
<proteinExistence type="predicted"/>
<dbReference type="Proteomes" id="UP000504634">
    <property type="component" value="Unplaced"/>
</dbReference>
<dbReference type="OrthoDB" id="8067224at2759"/>
<accession>A0A6J2THM0</accession>